<evidence type="ECO:0000313" key="3">
    <source>
        <dbReference type="EMBL" id="MBT0956012.1"/>
    </source>
</evidence>
<dbReference type="InterPro" id="IPR016071">
    <property type="entry name" value="Staphylococal_nuclease_OB-fold"/>
</dbReference>
<dbReference type="Pfam" id="PF00565">
    <property type="entry name" value="SNase"/>
    <property type="match status" value="1"/>
</dbReference>
<dbReference type="SMART" id="SM00318">
    <property type="entry name" value="SNc"/>
    <property type="match status" value="1"/>
</dbReference>
<dbReference type="SUPFAM" id="SSF50199">
    <property type="entry name" value="Staphylococcal nuclease"/>
    <property type="match status" value="1"/>
</dbReference>
<reference evidence="3 4" key="1">
    <citation type="journal article" date="2021" name="Arch. Microbiol.">
        <title>Harenicola maris gen. nov., sp. nov. isolated from the Sea of Japan shallow sediments.</title>
        <authorList>
            <person name="Romanenko L.A."/>
            <person name="Kurilenko V.V."/>
            <person name="Chernysheva N.Y."/>
            <person name="Tekutyeva L.A."/>
            <person name="Velansky P.V."/>
            <person name="Svetashev V.I."/>
            <person name="Isaeva M.P."/>
        </authorList>
    </citation>
    <scope>NUCLEOTIDE SEQUENCE [LARGE SCALE GENOMIC DNA]</scope>
    <source>
        <strain evidence="3 4">KMM 3653</strain>
    </source>
</reference>
<evidence type="ECO:0000256" key="1">
    <source>
        <dbReference type="SAM" id="SignalP"/>
    </source>
</evidence>
<dbReference type="PANTHER" id="PTHR12302">
    <property type="entry name" value="EBNA2 BINDING PROTEIN P100"/>
    <property type="match status" value="1"/>
</dbReference>
<dbReference type="RefSeq" id="WP_327792228.1">
    <property type="nucleotide sequence ID" value="NZ_JADQAZ010000001.1"/>
</dbReference>
<evidence type="ECO:0000259" key="2">
    <source>
        <dbReference type="PROSITE" id="PS50830"/>
    </source>
</evidence>
<gene>
    <name evidence="3" type="ORF">IV417_01315</name>
</gene>
<protein>
    <submittedName>
        <fullName evidence="3">Thermonuclease family protein</fullName>
    </submittedName>
</protein>
<dbReference type="PANTHER" id="PTHR12302:SF26">
    <property type="entry name" value="BLR1266 PROTEIN"/>
    <property type="match status" value="1"/>
</dbReference>
<sequence>MKILSLIAALVLISPAAIGQTVEGRMVATDGDSLRIGEERIRLYGIDAPELDQTCLRPDGGVWRCGGWSQRQLREVIRGQDLRCEGRERDRYGRLVATCFAGGRDVAEEMVTRGAAFAYRRYAMDYVDAEKGAAIADRGLWAADVQSPAAFRAGKVAPSSPAPEGCEIKGNISASGRIYHMPGQADYNRTGINTAKGERWFCSEDAARAAGWRRARR</sequence>
<comment type="caution">
    <text evidence="3">The sequence shown here is derived from an EMBL/GenBank/DDBJ whole genome shotgun (WGS) entry which is preliminary data.</text>
</comment>
<feature type="chain" id="PRO_5042915995" evidence="1">
    <location>
        <begin position="20"/>
        <end position="217"/>
    </location>
</feature>
<keyword evidence="4" id="KW-1185">Reference proteome</keyword>
<name>A0AAP2CMV2_9RHOB</name>
<accession>A0AAP2CMV2</accession>
<evidence type="ECO:0000313" key="4">
    <source>
        <dbReference type="Proteomes" id="UP001315686"/>
    </source>
</evidence>
<dbReference type="Proteomes" id="UP001315686">
    <property type="component" value="Unassembled WGS sequence"/>
</dbReference>
<dbReference type="PROSITE" id="PS50830">
    <property type="entry name" value="TNASE_3"/>
    <property type="match status" value="1"/>
</dbReference>
<keyword evidence="1" id="KW-0732">Signal</keyword>
<feature type="domain" description="TNase-like" evidence="2">
    <location>
        <begin position="30"/>
        <end position="143"/>
    </location>
</feature>
<dbReference type="InterPro" id="IPR035437">
    <property type="entry name" value="SNase_OB-fold_sf"/>
</dbReference>
<dbReference type="Gene3D" id="2.40.50.90">
    <property type="match status" value="1"/>
</dbReference>
<proteinExistence type="predicted"/>
<dbReference type="EMBL" id="JADQAZ010000001">
    <property type="protein sequence ID" value="MBT0956012.1"/>
    <property type="molecule type" value="Genomic_DNA"/>
</dbReference>
<feature type="signal peptide" evidence="1">
    <location>
        <begin position="1"/>
        <end position="19"/>
    </location>
</feature>
<dbReference type="AlphaFoldDB" id="A0AAP2CMV2"/>
<organism evidence="3 4">
    <name type="scientific">Harenicola maris</name>
    <dbReference type="NCBI Taxonomy" id="2841044"/>
    <lineage>
        <taxon>Bacteria</taxon>
        <taxon>Pseudomonadati</taxon>
        <taxon>Pseudomonadota</taxon>
        <taxon>Alphaproteobacteria</taxon>
        <taxon>Rhodobacterales</taxon>
        <taxon>Paracoccaceae</taxon>
        <taxon>Harenicola</taxon>
    </lineage>
</organism>